<dbReference type="RefSeq" id="XP_041223052.1">
    <property type="nucleotide sequence ID" value="XM_041375469.1"/>
</dbReference>
<dbReference type="GeneID" id="64669767"/>
<dbReference type="EMBL" id="JABBWK010000046">
    <property type="protein sequence ID" value="KAG1897476.1"/>
    <property type="molecule type" value="Genomic_DNA"/>
</dbReference>
<reference evidence="1" key="1">
    <citation type="journal article" date="2020" name="New Phytol.">
        <title>Comparative genomics reveals dynamic genome evolution in host specialist ectomycorrhizal fungi.</title>
        <authorList>
            <person name="Lofgren L.A."/>
            <person name="Nguyen N.H."/>
            <person name="Vilgalys R."/>
            <person name="Ruytinx J."/>
            <person name="Liao H.L."/>
            <person name="Branco S."/>
            <person name="Kuo A."/>
            <person name="LaButti K."/>
            <person name="Lipzen A."/>
            <person name="Andreopoulos W."/>
            <person name="Pangilinan J."/>
            <person name="Riley R."/>
            <person name="Hundley H."/>
            <person name="Na H."/>
            <person name="Barry K."/>
            <person name="Grigoriev I.V."/>
            <person name="Stajich J.E."/>
            <person name="Kennedy P.G."/>
        </authorList>
    </citation>
    <scope>NUCLEOTIDE SEQUENCE</scope>
    <source>
        <strain evidence="1">FC203</strain>
    </source>
</reference>
<comment type="caution">
    <text evidence="1">The sequence shown here is derived from an EMBL/GenBank/DDBJ whole genome shotgun (WGS) entry which is preliminary data.</text>
</comment>
<proteinExistence type="predicted"/>
<accession>A0AAD4HIK5</accession>
<dbReference type="AlphaFoldDB" id="A0AAD4HIK5"/>
<organism evidence="1 2">
    <name type="scientific">Suillus fuscotomentosus</name>
    <dbReference type="NCBI Taxonomy" id="1912939"/>
    <lineage>
        <taxon>Eukaryota</taxon>
        <taxon>Fungi</taxon>
        <taxon>Dikarya</taxon>
        <taxon>Basidiomycota</taxon>
        <taxon>Agaricomycotina</taxon>
        <taxon>Agaricomycetes</taxon>
        <taxon>Agaricomycetidae</taxon>
        <taxon>Boletales</taxon>
        <taxon>Suillineae</taxon>
        <taxon>Suillaceae</taxon>
        <taxon>Suillus</taxon>
    </lineage>
</organism>
<dbReference type="Proteomes" id="UP001195769">
    <property type="component" value="Unassembled WGS sequence"/>
</dbReference>
<sequence>ECSADRIWDNSVPTVSKRVHRQLLTRNTDKPLCIDWQRGKSCSTCSHDECYLCSGCLSHSHGAQYCARTQASLPSVPL</sequence>
<gene>
    <name evidence="1" type="ORF">F5891DRAFT_957229</name>
</gene>
<evidence type="ECO:0000313" key="2">
    <source>
        <dbReference type="Proteomes" id="UP001195769"/>
    </source>
</evidence>
<keyword evidence="2" id="KW-1185">Reference proteome</keyword>
<protein>
    <submittedName>
        <fullName evidence="1">Uncharacterized protein</fullName>
    </submittedName>
</protein>
<feature type="non-terminal residue" evidence="1">
    <location>
        <position position="1"/>
    </location>
</feature>
<name>A0AAD4HIK5_9AGAM</name>
<evidence type="ECO:0000313" key="1">
    <source>
        <dbReference type="EMBL" id="KAG1897476.1"/>
    </source>
</evidence>